<organism evidence="2 3">
    <name type="scientific">Gallibacterium anatis (strain UMN179)</name>
    <name type="common">Pasteurella anatis</name>
    <dbReference type="NCBI Taxonomy" id="1005058"/>
    <lineage>
        <taxon>Bacteria</taxon>
        <taxon>Pseudomonadati</taxon>
        <taxon>Pseudomonadota</taxon>
        <taxon>Gammaproteobacteria</taxon>
        <taxon>Pasteurellales</taxon>
        <taxon>Pasteurellaceae</taxon>
        <taxon>Gallibacterium</taxon>
    </lineage>
</organism>
<accession>F4HEZ0</accession>
<keyword evidence="1" id="KW-0812">Transmembrane</keyword>
<feature type="transmembrane region" description="Helical" evidence="1">
    <location>
        <begin position="338"/>
        <end position="354"/>
    </location>
</feature>
<feature type="transmembrane region" description="Helical" evidence="1">
    <location>
        <begin position="228"/>
        <end position="246"/>
    </location>
</feature>
<dbReference type="HOGENOM" id="CLU_032630_1_0_6"/>
<feature type="transmembrane region" description="Helical" evidence="1">
    <location>
        <begin position="71"/>
        <end position="96"/>
    </location>
</feature>
<dbReference type="EMBL" id="CP002667">
    <property type="protein sequence ID" value="AEC18150.1"/>
    <property type="molecule type" value="Genomic_DNA"/>
</dbReference>
<reference evidence="2 3" key="1">
    <citation type="journal article" date="2011" name="J. Bacteriol.">
        <title>Complete genome sequence of Gallibacterium anatis strain UMN179, isolated from a laying hen with peritonitis.</title>
        <authorList>
            <person name="Johnson T.J."/>
            <person name="Fernandez-Alarcon C."/>
            <person name="Bojesen A.M."/>
            <person name="Nolan L.K."/>
            <person name="Trampel D.W."/>
            <person name="Seemann T."/>
        </authorList>
    </citation>
    <scope>NUCLEOTIDE SEQUENCE [LARGE SCALE GENOMIC DNA]</scope>
    <source>
        <strain evidence="2 3">UMN179</strain>
    </source>
</reference>
<dbReference type="PATRIC" id="fig|1005058.3.peg.2122"/>
<dbReference type="STRING" id="1005058.UMN179_02137"/>
<evidence type="ECO:0000256" key="1">
    <source>
        <dbReference type="SAM" id="Phobius"/>
    </source>
</evidence>
<feature type="transmembrane region" description="Helical" evidence="1">
    <location>
        <begin position="198"/>
        <end position="216"/>
    </location>
</feature>
<proteinExistence type="predicted"/>
<dbReference type="eggNOG" id="ENOG5032QV8">
    <property type="taxonomic scope" value="Bacteria"/>
</dbReference>
<feature type="transmembrane region" description="Helical" evidence="1">
    <location>
        <begin position="108"/>
        <end position="126"/>
    </location>
</feature>
<keyword evidence="1" id="KW-1133">Transmembrane helix</keyword>
<name>F4HEZ0_GALAU</name>
<evidence type="ECO:0008006" key="4">
    <source>
        <dbReference type="Google" id="ProtNLM"/>
    </source>
</evidence>
<feature type="transmembrane region" description="Helical" evidence="1">
    <location>
        <begin position="306"/>
        <end position="326"/>
    </location>
</feature>
<sequence>MNITRITSSSFFIGLSYFLWVFFIHINGSQYLVLYNLNLSVTRYLNVIVLLCLFLYIIIGFKIDGSTKIDLALFLVFFVGFLTFQRGALIFLFIILARRLKFSSFIKVFILATLFGMGFVFVTYALDLYPITDLNLFREDGSYRYLLGYRFPTFIPNFYFHLVLCWIFLRQDKSNLCEYIGILLINFLLYYFTDTRAVFYLLNFLVVSALMIRYINYDTCIIGWIFKFFTKYSIFIFCFIAFYFQYNYDPSVDYMNNLDSILSGRLHLGKMGFDLYDINLFGNNVEFVTLLESTLEKKQFFYIDSAYIQLILIYGVLLTVLVLLSYTRIGINIVENNDKYFGLVLIFLFAHSMTDPQLLSPEFNPFLLCLGYYGLKKHKDNLFK</sequence>
<feature type="transmembrane region" description="Helical" evidence="1">
    <location>
        <begin position="146"/>
        <end position="169"/>
    </location>
</feature>
<keyword evidence="1" id="KW-0472">Membrane</keyword>
<protein>
    <recommendedName>
        <fullName evidence="4">Polymerase</fullName>
    </recommendedName>
</protein>
<dbReference type="KEGG" id="gan:UMN179_02137"/>
<gene>
    <name evidence="2" type="ordered locus">UMN179_02137</name>
</gene>
<dbReference type="Proteomes" id="UP000006908">
    <property type="component" value="Chromosome"/>
</dbReference>
<feature type="transmembrane region" description="Helical" evidence="1">
    <location>
        <begin position="176"/>
        <end position="192"/>
    </location>
</feature>
<feature type="transmembrane region" description="Helical" evidence="1">
    <location>
        <begin position="41"/>
        <end position="59"/>
    </location>
</feature>
<evidence type="ECO:0000313" key="2">
    <source>
        <dbReference type="EMBL" id="AEC18150.1"/>
    </source>
</evidence>
<evidence type="ECO:0000313" key="3">
    <source>
        <dbReference type="Proteomes" id="UP000006908"/>
    </source>
</evidence>
<feature type="transmembrane region" description="Helical" evidence="1">
    <location>
        <begin position="12"/>
        <end position="34"/>
    </location>
</feature>
<dbReference type="AlphaFoldDB" id="F4HEZ0"/>